<keyword evidence="12 16" id="KW-0675">Receptor</keyword>
<dbReference type="GO" id="GO:0032006">
    <property type="term" value="P:regulation of TOR signaling"/>
    <property type="evidence" value="ECO:0007669"/>
    <property type="project" value="TreeGrafter"/>
</dbReference>
<dbReference type="GO" id="GO:0005524">
    <property type="term" value="F:ATP binding"/>
    <property type="evidence" value="ECO:0007669"/>
    <property type="project" value="UniProtKB-UniRule"/>
</dbReference>
<dbReference type="Gene3D" id="1.10.510.10">
    <property type="entry name" value="Transferase(Phosphotransferase) domain 1"/>
    <property type="match status" value="1"/>
</dbReference>
<dbReference type="SUPFAM" id="SSF63825">
    <property type="entry name" value="YWTD domain"/>
    <property type="match status" value="1"/>
</dbReference>
<dbReference type="GO" id="GO:0043235">
    <property type="term" value="C:receptor complex"/>
    <property type="evidence" value="ECO:0007669"/>
    <property type="project" value="TreeGrafter"/>
</dbReference>
<comment type="similarity">
    <text evidence="16">Belongs to the protein kinase superfamily. Tyr protein kinase family. Insulin receptor subfamily.</text>
</comment>
<dbReference type="InterPro" id="IPR017441">
    <property type="entry name" value="Protein_kinase_ATP_BS"/>
</dbReference>
<comment type="catalytic activity">
    <reaction evidence="14 16">
        <text>L-tyrosyl-[protein] + ATP = O-phospho-L-tyrosyl-[protein] + ADP + H(+)</text>
        <dbReference type="Rhea" id="RHEA:10596"/>
        <dbReference type="Rhea" id="RHEA-COMP:10136"/>
        <dbReference type="Rhea" id="RHEA-COMP:20101"/>
        <dbReference type="ChEBI" id="CHEBI:15378"/>
        <dbReference type="ChEBI" id="CHEBI:30616"/>
        <dbReference type="ChEBI" id="CHEBI:46858"/>
        <dbReference type="ChEBI" id="CHEBI:61978"/>
        <dbReference type="ChEBI" id="CHEBI:456216"/>
        <dbReference type="EC" id="2.7.10.1"/>
    </reaction>
</comment>
<keyword evidence="11" id="KW-0829">Tyrosine-protein kinase</keyword>
<dbReference type="PROSITE" id="PS00109">
    <property type="entry name" value="PROTEIN_KINASE_TYR"/>
    <property type="match status" value="1"/>
</dbReference>
<evidence type="ECO:0000259" key="18">
    <source>
        <dbReference type="PROSITE" id="PS50011"/>
    </source>
</evidence>
<evidence type="ECO:0000256" key="1">
    <source>
        <dbReference type="ARBA" id="ARBA00004167"/>
    </source>
</evidence>
<dbReference type="Pfam" id="PF00041">
    <property type="entry name" value="fn3"/>
    <property type="match status" value="1"/>
</dbReference>
<evidence type="ECO:0000256" key="9">
    <source>
        <dbReference type="ARBA" id="ARBA00022989"/>
    </source>
</evidence>
<feature type="domain" description="Protein kinase" evidence="18">
    <location>
        <begin position="632"/>
        <end position="901"/>
    </location>
</feature>
<sequence length="920" mass="107290">MEIKRNCTKIIDIDSSADNLCIDWVARNLYWTTTGDNDENYIMKLDLTLWQQMGIAKYDKILQMDFSFLKVLPSAGYLYWWAYIWNKYKREYEYVIMKSNLNGKNIKPFFKNEDNEFCPYKQLGHDSLFMEIDTTNIDKPLIYWILKDSLFASDIFGWKCNLILTAENQTDFYDLAVDKINIYLYIKNYYQIYILNKKYALLESKENALKHVTKVNISLPYPDKLIVLNKSLQPYPPTICLTPNMKGYRVEEVNTTANSIVVSLPEPIPNGECEKYNLATTIYNISVNYLTCLDNDLKKLEEFNVQTHEQRYEFQNLTPFTEYTLKLALSNFYFDKLSMDLQFGADVKLTTKGKLNSPENVTVQVLTPTLAAVYWMPPKKLNCAAVKYQVHCMQLSNSTQAIIPETFRSTNPIDKPKRTLDGKFFTIIQSLLPKQKYKMHVSVLYSTVDINLFNDSLPKIVHMSIEPNNLILSGVSTNGMNISWIPSANLTIHTGLHYILEYKNNAMREWQIANNTEENNDKVTYYIENLLPRTLYNFRLILRYSEYMENFIWPPYGEFTFSTIGSIEIPAMQYYKPLIVSFFVNFVIYACFFYYSYRRRKESNKLVPKVEYDPELRHLLDEFALTFEKRQITLGEFLGSGAFGEVYQGTVKDFEGSETTPVAIKMLKNTSSQEKIKFLKEANRMSDFRHKHVLRLLGICVDTDSPWLILELMEAGDLLQYLRKSRALRPSDSQALRLQDLLAMCEDVARGCRYLEEQRFVHRDLACRNCLISGRNRKNRIVKIGDFGLARDIYTNDYYRMEGKTLLPVRWMAPEALKYQYFTSKSDVWAFGVLMWEITSLGLTPYYARNDIEVCIYVGAGGMLSKPLNCPSTLYQLMLSCWNAVNERPKFKLCLENIISLRDNIEDTILSSVDIIKRVQ</sequence>
<dbReference type="InterPro" id="IPR003961">
    <property type="entry name" value="FN3_dom"/>
</dbReference>
<dbReference type="GO" id="GO:0007169">
    <property type="term" value="P:cell surface receptor protein tyrosine kinase signaling pathway"/>
    <property type="evidence" value="ECO:0007669"/>
    <property type="project" value="InterPro"/>
</dbReference>
<dbReference type="AlphaFoldDB" id="A0A0J7K8E2"/>
<dbReference type="SUPFAM" id="SSF56112">
    <property type="entry name" value="Protein kinase-like (PK-like)"/>
    <property type="match status" value="1"/>
</dbReference>
<name>A0A0J7K8E2_LASNI</name>
<keyword evidence="7 20" id="KW-0418">Kinase</keyword>
<evidence type="ECO:0000256" key="5">
    <source>
        <dbReference type="ARBA" id="ARBA00022737"/>
    </source>
</evidence>
<dbReference type="InterPro" id="IPR050122">
    <property type="entry name" value="RTK"/>
</dbReference>
<dbReference type="Proteomes" id="UP000036403">
    <property type="component" value="Unassembled WGS sequence"/>
</dbReference>
<dbReference type="Pfam" id="PF07714">
    <property type="entry name" value="PK_Tyr_Ser-Thr"/>
    <property type="match status" value="1"/>
</dbReference>
<keyword evidence="6 15" id="KW-0547">Nucleotide-binding</keyword>
<evidence type="ECO:0000256" key="12">
    <source>
        <dbReference type="ARBA" id="ARBA00023170"/>
    </source>
</evidence>
<dbReference type="InterPro" id="IPR011009">
    <property type="entry name" value="Kinase-like_dom_sf"/>
</dbReference>
<dbReference type="SMART" id="SM00219">
    <property type="entry name" value="TyrKc"/>
    <property type="match status" value="1"/>
</dbReference>
<dbReference type="GO" id="GO:0005886">
    <property type="term" value="C:plasma membrane"/>
    <property type="evidence" value="ECO:0007669"/>
    <property type="project" value="TreeGrafter"/>
</dbReference>
<organism evidence="20 21">
    <name type="scientific">Lasius niger</name>
    <name type="common">Black garden ant</name>
    <dbReference type="NCBI Taxonomy" id="67767"/>
    <lineage>
        <taxon>Eukaryota</taxon>
        <taxon>Metazoa</taxon>
        <taxon>Ecdysozoa</taxon>
        <taxon>Arthropoda</taxon>
        <taxon>Hexapoda</taxon>
        <taxon>Insecta</taxon>
        <taxon>Pterygota</taxon>
        <taxon>Neoptera</taxon>
        <taxon>Endopterygota</taxon>
        <taxon>Hymenoptera</taxon>
        <taxon>Apocrita</taxon>
        <taxon>Aculeata</taxon>
        <taxon>Formicoidea</taxon>
        <taxon>Formicidae</taxon>
        <taxon>Formicinae</taxon>
        <taxon>Lasius</taxon>
        <taxon>Lasius</taxon>
    </lineage>
</organism>
<dbReference type="PANTHER" id="PTHR24416">
    <property type="entry name" value="TYROSINE-PROTEIN KINASE RECEPTOR"/>
    <property type="match status" value="1"/>
</dbReference>
<dbReference type="PANTHER" id="PTHR24416:SF527">
    <property type="entry name" value="PROTO-ONCOGENE TYROSINE-PROTEIN KINASE ROS"/>
    <property type="match status" value="1"/>
</dbReference>
<evidence type="ECO:0000256" key="15">
    <source>
        <dbReference type="PROSITE-ProRule" id="PRU10141"/>
    </source>
</evidence>
<evidence type="ECO:0000313" key="21">
    <source>
        <dbReference type="Proteomes" id="UP000036403"/>
    </source>
</evidence>
<dbReference type="InterPro" id="IPR000719">
    <property type="entry name" value="Prot_kinase_dom"/>
</dbReference>
<dbReference type="EMBL" id="LBMM01011837">
    <property type="protein sequence ID" value="KMQ86597.1"/>
    <property type="molecule type" value="Genomic_DNA"/>
</dbReference>
<evidence type="ECO:0000313" key="20">
    <source>
        <dbReference type="EMBL" id="KMQ86597.1"/>
    </source>
</evidence>
<keyword evidence="2 16" id="KW-0597">Phosphoprotein</keyword>
<evidence type="ECO:0000256" key="14">
    <source>
        <dbReference type="ARBA" id="ARBA00051243"/>
    </source>
</evidence>
<dbReference type="InterPro" id="IPR008266">
    <property type="entry name" value="Tyr_kinase_AS"/>
</dbReference>
<proteinExistence type="inferred from homology"/>
<evidence type="ECO:0000256" key="2">
    <source>
        <dbReference type="ARBA" id="ARBA00022553"/>
    </source>
</evidence>
<dbReference type="InterPro" id="IPR011042">
    <property type="entry name" value="6-blade_b-propeller_TolB-like"/>
</dbReference>
<dbReference type="Gene3D" id="2.60.40.10">
    <property type="entry name" value="Immunoglobulins"/>
    <property type="match status" value="2"/>
</dbReference>
<dbReference type="STRING" id="67767.A0A0J7K8E2"/>
<dbReference type="InterPro" id="IPR020635">
    <property type="entry name" value="Tyr_kinase_cat_dom"/>
</dbReference>
<dbReference type="InterPro" id="IPR013783">
    <property type="entry name" value="Ig-like_fold"/>
</dbReference>
<dbReference type="PROSITE" id="PS50853">
    <property type="entry name" value="FN3"/>
    <property type="match status" value="1"/>
</dbReference>
<comment type="subcellular location">
    <subcellularLocation>
        <location evidence="1">Membrane</location>
        <topology evidence="1">Single-pass membrane protein</topology>
    </subcellularLocation>
</comment>
<keyword evidence="5" id="KW-0677">Repeat</keyword>
<evidence type="ECO:0000256" key="11">
    <source>
        <dbReference type="ARBA" id="ARBA00023137"/>
    </source>
</evidence>
<dbReference type="Gene3D" id="3.30.200.20">
    <property type="entry name" value="Phosphorylase Kinase, domain 1"/>
    <property type="match status" value="1"/>
</dbReference>
<keyword evidence="10 17" id="KW-0472">Membrane</keyword>
<dbReference type="FunFam" id="1.10.510.10:FF:000554">
    <property type="entry name" value="Predicted protein"/>
    <property type="match status" value="1"/>
</dbReference>
<protein>
    <recommendedName>
        <fullName evidence="16">Tyrosine-protein kinase receptor</fullName>
        <ecNumber evidence="16">2.7.10.1</ecNumber>
    </recommendedName>
</protein>
<dbReference type="GO" id="GO:0004714">
    <property type="term" value="F:transmembrane receptor protein tyrosine kinase activity"/>
    <property type="evidence" value="ECO:0007669"/>
    <property type="project" value="UniProtKB-EC"/>
</dbReference>
<keyword evidence="9 17" id="KW-1133">Transmembrane helix</keyword>
<dbReference type="InterPro" id="IPR036116">
    <property type="entry name" value="FN3_sf"/>
</dbReference>
<dbReference type="OrthoDB" id="7549787at2759"/>
<evidence type="ECO:0000256" key="7">
    <source>
        <dbReference type="ARBA" id="ARBA00022777"/>
    </source>
</evidence>
<dbReference type="PaxDb" id="67767-A0A0J7K8E2"/>
<keyword evidence="4 16" id="KW-0812">Transmembrane</keyword>
<feature type="binding site" evidence="15">
    <location>
        <position position="665"/>
    </location>
    <ligand>
        <name>ATP</name>
        <dbReference type="ChEBI" id="CHEBI:30616"/>
    </ligand>
</feature>
<dbReference type="InterPro" id="IPR001245">
    <property type="entry name" value="Ser-Thr/Tyr_kinase_cat_dom"/>
</dbReference>
<accession>A0A0J7K8E2</accession>
<dbReference type="EC" id="2.7.10.1" evidence="16"/>
<evidence type="ECO:0000256" key="3">
    <source>
        <dbReference type="ARBA" id="ARBA00022679"/>
    </source>
</evidence>
<evidence type="ECO:0000256" key="17">
    <source>
        <dbReference type="SAM" id="Phobius"/>
    </source>
</evidence>
<evidence type="ECO:0000259" key="19">
    <source>
        <dbReference type="PROSITE" id="PS50853"/>
    </source>
</evidence>
<evidence type="ECO:0000256" key="8">
    <source>
        <dbReference type="ARBA" id="ARBA00022840"/>
    </source>
</evidence>
<dbReference type="PRINTS" id="PR00109">
    <property type="entry name" value="TYRKINASE"/>
</dbReference>
<comment type="caution">
    <text evidence="20">The sequence shown here is derived from an EMBL/GenBank/DDBJ whole genome shotgun (WGS) entry which is preliminary data.</text>
</comment>
<reference evidence="20 21" key="1">
    <citation type="submission" date="2015-04" db="EMBL/GenBank/DDBJ databases">
        <title>Lasius niger genome sequencing.</title>
        <authorList>
            <person name="Konorov E.A."/>
            <person name="Nikitin M.A."/>
            <person name="Kirill M.V."/>
            <person name="Chang P."/>
        </authorList>
    </citation>
    <scope>NUCLEOTIDE SEQUENCE [LARGE SCALE GENOMIC DNA]</scope>
    <source>
        <tissue evidence="20">Whole</tissue>
    </source>
</reference>
<dbReference type="PROSITE" id="PS50011">
    <property type="entry name" value="PROTEIN_KINASE_DOM"/>
    <property type="match status" value="1"/>
</dbReference>
<dbReference type="SUPFAM" id="SSF49265">
    <property type="entry name" value="Fibronectin type III"/>
    <property type="match status" value="2"/>
</dbReference>
<dbReference type="PROSITE" id="PS00107">
    <property type="entry name" value="PROTEIN_KINASE_ATP"/>
    <property type="match status" value="1"/>
</dbReference>
<evidence type="ECO:0000256" key="13">
    <source>
        <dbReference type="ARBA" id="ARBA00023180"/>
    </source>
</evidence>
<dbReference type="SMART" id="SM00060">
    <property type="entry name" value="FN3"/>
    <property type="match status" value="3"/>
</dbReference>
<keyword evidence="8 15" id="KW-0067">ATP-binding</keyword>
<keyword evidence="21" id="KW-1185">Reference proteome</keyword>
<feature type="transmembrane region" description="Helical" evidence="17">
    <location>
        <begin position="574"/>
        <end position="595"/>
    </location>
</feature>
<keyword evidence="3" id="KW-0808">Transferase</keyword>
<evidence type="ECO:0000256" key="6">
    <source>
        <dbReference type="ARBA" id="ARBA00022741"/>
    </source>
</evidence>
<keyword evidence="13" id="KW-0325">Glycoprotein</keyword>
<evidence type="ECO:0000256" key="10">
    <source>
        <dbReference type="ARBA" id="ARBA00023136"/>
    </source>
</evidence>
<dbReference type="InterPro" id="IPR002011">
    <property type="entry name" value="Tyr_kinase_rcpt_2_CS"/>
</dbReference>
<dbReference type="PROSITE" id="PS00239">
    <property type="entry name" value="RECEPTOR_TYR_KIN_II"/>
    <property type="match status" value="1"/>
</dbReference>
<feature type="non-terminal residue" evidence="20">
    <location>
        <position position="920"/>
    </location>
</feature>
<evidence type="ECO:0000256" key="16">
    <source>
        <dbReference type="RuleBase" id="RU000312"/>
    </source>
</evidence>
<evidence type="ECO:0000256" key="4">
    <source>
        <dbReference type="ARBA" id="ARBA00022692"/>
    </source>
</evidence>
<feature type="domain" description="Fibronectin type-III" evidence="19">
    <location>
        <begin position="466"/>
        <end position="566"/>
    </location>
</feature>
<dbReference type="CDD" id="cd00063">
    <property type="entry name" value="FN3"/>
    <property type="match status" value="2"/>
</dbReference>
<dbReference type="Gene3D" id="2.120.10.30">
    <property type="entry name" value="TolB, C-terminal domain"/>
    <property type="match status" value="1"/>
</dbReference>
<gene>
    <name evidence="20" type="ORF">RF55_14376</name>
</gene>